<name>A0A9P6XRI3_9FUNG</name>
<evidence type="ECO:0000256" key="1">
    <source>
        <dbReference type="SAM" id="MobiDB-lite"/>
    </source>
</evidence>
<evidence type="ECO:0000313" key="3">
    <source>
        <dbReference type="Proteomes" id="UP000740926"/>
    </source>
</evidence>
<keyword evidence="3" id="KW-1185">Reference proteome</keyword>
<feature type="compositionally biased region" description="Basic residues" evidence="1">
    <location>
        <begin position="23"/>
        <end position="34"/>
    </location>
</feature>
<dbReference type="AlphaFoldDB" id="A0A9P6XRI3"/>
<accession>A0A9P6XRI3</accession>
<comment type="caution">
    <text evidence="2">The sequence shown here is derived from an EMBL/GenBank/DDBJ whole genome shotgun (WGS) entry which is preliminary data.</text>
</comment>
<dbReference type="EMBL" id="JAANIU010011368">
    <property type="protein sequence ID" value="KAG1531087.1"/>
    <property type="molecule type" value="Genomic_DNA"/>
</dbReference>
<organism evidence="2 3">
    <name type="scientific">Rhizopus delemar</name>
    <dbReference type="NCBI Taxonomy" id="936053"/>
    <lineage>
        <taxon>Eukaryota</taxon>
        <taxon>Fungi</taxon>
        <taxon>Fungi incertae sedis</taxon>
        <taxon>Mucoromycota</taxon>
        <taxon>Mucoromycotina</taxon>
        <taxon>Mucoromycetes</taxon>
        <taxon>Mucorales</taxon>
        <taxon>Mucorineae</taxon>
        <taxon>Rhizopodaceae</taxon>
        <taxon>Rhizopus</taxon>
    </lineage>
</organism>
<evidence type="ECO:0000313" key="2">
    <source>
        <dbReference type="EMBL" id="KAG1531087.1"/>
    </source>
</evidence>
<dbReference type="Proteomes" id="UP000740926">
    <property type="component" value="Unassembled WGS sequence"/>
</dbReference>
<feature type="compositionally biased region" description="Basic and acidic residues" evidence="1">
    <location>
        <begin position="64"/>
        <end position="75"/>
    </location>
</feature>
<reference evidence="2 3" key="1">
    <citation type="journal article" date="2020" name="Microb. Genom.">
        <title>Genetic diversity of clinical and environmental Mucorales isolates obtained from an investigation of mucormycosis cases among solid organ transplant recipients.</title>
        <authorList>
            <person name="Nguyen M.H."/>
            <person name="Kaul D."/>
            <person name="Muto C."/>
            <person name="Cheng S.J."/>
            <person name="Richter R.A."/>
            <person name="Bruno V.M."/>
            <person name="Liu G."/>
            <person name="Beyhan S."/>
            <person name="Sundermann A.J."/>
            <person name="Mounaud S."/>
            <person name="Pasculle A.W."/>
            <person name="Nierman W.C."/>
            <person name="Driscoll E."/>
            <person name="Cumbie R."/>
            <person name="Clancy C.J."/>
            <person name="Dupont C.L."/>
        </authorList>
    </citation>
    <scope>NUCLEOTIDE SEQUENCE [LARGE SCALE GENOMIC DNA]</scope>
    <source>
        <strain evidence="2 3">GL24</strain>
    </source>
</reference>
<sequence>MARQRQANHHPRPVGHPLDRDARHHRQYPARSLRRPLLGPEPVGRWARASASGRDGGSTQLSWRRREQRGLDRDAAYRQGRSQIWDWRDDRQPTPG</sequence>
<proteinExistence type="predicted"/>
<feature type="compositionally biased region" description="Basic residues" evidence="1">
    <location>
        <begin position="1"/>
        <end position="13"/>
    </location>
</feature>
<feature type="region of interest" description="Disordered" evidence="1">
    <location>
        <begin position="1"/>
        <end position="75"/>
    </location>
</feature>
<gene>
    <name evidence="2" type="ORF">G6F50_016907</name>
</gene>
<protein>
    <submittedName>
        <fullName evidence="2">Uncharacterized protein</fullName>
    </submittedName>
</protein>